<dbReference type="GO" id="GO:0006552">
    <property type="term" value="P:L-leucine catabolic process"/>
    <property type="evidence" value="ECO:0007669"/>
    <property type="project" value="TreeGrafter"/>
</dbReference>
<sequence>MFRVLGKRGASVSALVSSSLSLNSAASYGGANPIRYFSVGVLPDGIDRNSDAVVTNSTLMEGLLSQLQSHISKVLAGGGAEAVKRNRSRNKLLPRERIDRLLDPGSSFLELSQLAGHELYGDSLPSGGIITGIGPIHGRLCMFVANDPTVKGGTYYPITVKKHLRAQEIAAQCRLPCVYLVDSGGAFLPKQAEVFPDRDNFGRIFYNQATMSAEDELHALALGRNIIKNLHLAGKQGMLNALPSINLEYKEPLYDAKELRSIAPVDHKQQFDIRSVIARIVDGSEFDEFKKLYGTTLVTGFARIFGQPVGILGNNGILFNESALKGAHFIELCTQRNIPLVFLQNITGFMVGSRSEANGIAKSGAKMVMAVSCAKVPKVTILVGGSFGAGNYAMCGRAYSPNFMFLWPNARISVMGGAQAAGVLSQIEGANKKKQGIKWTKEEENNFKSKVVEAYEREGNPYYSTARLWDDGIIDPADTRKVIGLCISASINRPVEDTKYGVFRM</sequence>
<dbReference type="FunFam" id="3.90.226.10:FF:000004">
    <property type="entry name" value="Methylcrotonoyl-CoA carboxylase beta chain"/>
    <property type="match status" value="1"/>
</dbReference>
<dbReference type="AlphaFoldDB" id="A0AAV5KDA5"/>
<dbReference type="SUPFAM" id="SSF52096">
    <property type="entry name" value="ClpP/crotonase"/>
    <property type="match status" value="2"/>
</dbReference>
<dbReference type="GO" id="GO:0004485">
    <property type="term" value="F:methylcrotonoyl-CoA carboxylase activity"/>
    <property type="evidence" value="ECO:0007669"/>
    <property type="project" value="UniProtKB-EC"/>
</dbReference>
<dbReference type="Pfam" id="PF01039">
    <property type="entry name" value="Carboxyl_trans"/>
    <property type="match status" value="1"/>
</dbReference>
<dbReference type="Proteomes" id="UP001054252">
    <property type="component" value="Unassembled WGS sequence"/>
</dbReference>
<evidence type="ECO:0000313" key="12">
    <source>
        <dbReference type="Proteomes" id="UP001054252"/>
    </source>
</evidence>
<evidence type="ECO:0000256" key="2">
    <source>
        <dbReference type="ARBA" id="ARBA00022741"/>
    </source>
</evidence>
<keyword evidence="3" id="KW-0067">ATP-binding</keyword>
<comment type="similarity">
    <text evidence="1">Belongs to the AccD/PCCB family.</text>
</comment>
<dbReference type="PROSITE" id="PS50980">
    <property type="entry name" value="COA_CT_NTER"/>
    <property type="match status" value="1"/>
</dbReference>
<evidence type="ECO:0000256" key="5">
    <source>
        <dbReference type="ARBA" id="ARBA00026116"/>
    </source>
</evidence>
<dbReference type="GO" id="GO:0005739">
    <property type="term" value="C:mitochondrion"/>
    <property type="evidence" value="ECO:0007669"/>
    <property type="project" value="TreeGrafter"/>
</dbReference>
<gene>
    <name evidence="11" type="ORF">SLEP1_g32432</name>
</gene>
<evidence type="ECO:0000256" key="8">
    <source>
        <dbReference type="ARBA" id="ARBA00052347"/>
    </source>
</evidence>
<dbReference type="PANTHER" id="PTHR22855">
    <property type="entry name" value="ACETYL, PROPIONYL, PYRUVATE, AND GLUTACONYL CARBOXYLASE-RELATED"/>
    <property type="match status" value="1"/>
</dbReference>
<evidence type="ECO:0000256" key="4">
    <source>
        <dbReference type="ARBA" id="ARBA00025711"/>
    </source>
</evidence>
<dbReference type="Gene3D" id="3.90.226.10">
    <property type="entry name" value="2-enoyl-CoA Hydratase, Chain A, domain 1"/>
    <property type="match status" value="2"/>
</dbReference>
<evidence type="ECO:0000256" key="1">
    <source>
        <dbReference type="ARBA" id="ARBA00006102"/>
    </source>
</evidence>
<organism evidence="11 12">
    <name type="scientific">Rubroshorea leprosula</name>
    <dbReference type="NCBI Taxonomy" id="152421"/>
    <lineage>
        <taxon>Eukaryota</taxon>
        <taxon>Viridiplantae</taxon>
        <taxon>Streptophyta</taxon>
        <taxon>Embryophyta</taxon>
        <taxon>Tracheophyta</taxon>
        <taxon>Spermatophyta</taxon>
        <taxon>Magnoliopsida</taxon>
        <taxon>eudicotyledons</taxon>
        <taxon>Gunneridae</taxon>
        <taxon>Pentapetalae</taxon>
        <taxon>rosids</taxon>
        <taxon>malvids</taxon>
        <taxon>Malvales</taxon>
        <taxon>Dipterocarpaceae</taxon>
        <taxon>Rubroshorea</taxon>
    </lineage>
</organism>
<protein>
    <recommendedName>
        <fullName evidence="5">methylcrotonoyl-CoA carboxylase</fullName>
        <ecNumber evidence="5">6.4.1.4</ecNumber>
    </recommendedName>
    <alternativeName>
        <fullName evidence="7">3-methylcrotonyl-CoA carboxylase 2</fullName>
    </alternativeName>
    <alternativeName>
        <fullName evidence="6">3-methylcrotonyl-CoA:carbon dioxide ligase subunit beta</fullName>
    </alternativeName>
</protein>
<evidence type="ECO:0000259" key="9">
    <source>
        <dbReference type="PROSITE" id="PS50980"/>
    </source>
</evidence>
<keyword evidence="2" id="KW-0547">Nucleotide-binding</keyword>
<name>A0AAV5KDA5_9ROSI</name>
<dbReference type="EC" id="6.4.1.4" evidence="5"/>
<dbReference type="InterPro" id="IPR034733">
    <property type="entry name" value="AcCoA_carboxyl_beta"/>
</dbReference>
<comment type="pathway">
    <text evidence="4">Amino-acid degradation; L-leucine degradation; (S)-3-hydroxy-3-methylglutaryl-CoA from 3-isovaleryl-CoA: step 2/3.</text>
</comment>
<dbReference type="InterPro" id="IPR011762">
    <property type="entry name" value="COA_CT_N"/>
</dbReference>
<dbReference type="EMBL" id="BPVZ01000060">
    <property type="protein sequence ID" value="GKV22571.1"/>
    <property type="molecule type" value="Genomic_DNA"/>
</dbReference>
<accession>A0AAV5KDA5</accession>
<evidence type="ECO:0000256" key="6">
    <source>
        <dbReference type="ARBA" id="ARBA00031237"/>
    </source>
</evidence>
<keyword evidence="12" id="KW-1185">Reference proteome</keyword>
<dbReference type="InterPro" id="IPR045190">
    <property type="entry name" value="MCCB/AccD1-like"/>
</dbReference>
<dbReference type="GO" id="GO:1905202">
    <property type="term" value="C:methylcrotonoyl-CoA carboxylase complex"/>
    <property type="evidence" value="ECO:0007669"/>
    <property type="project" value="TreeGrafter"/>
</dbReference>
<evidence type="ECO:0000256" key="7">
    <source>
        <dbReference type="ARBA" id="ARBA00031404"/>
    </source>
</evidence>
<comment type="catalytic activity">
    <reaction evidence="8">
        <text>3-methylbut-2-enoyl-CoA + hydrogencarbonate + ATP = 3-methyl-(2E)-glutaconyl-CoA + ADP + phosphate + H(+)</text>
        <dbReference type="Rhea" id="RHEA:13589"/>
        <dbReference type="ChEBI" id="CHEBI:15378"/>
        <dbReference type="ChEBI" id="CHEBI:17544"/>
        <dbReference type="ChEBI" id="CHEBI:30616"/>
        <dbReference type="ChEBI" id="CHEBI:43474"/>
        <dbReference type="ChEBI" id="CHEBI:57344"/>
        <dbReference type="ChEBI" id="CHEBI:57346"/>
        <dbReference type="ChEBI" id="CHEBI:456216"/>
        <dbReference type="EC" id="6.4.1.4"/>
    </reaction>
</comment>
<feature type="domain" description="CoA carboxyltransferase C-terminal" evidence="10">
    <location>
        <begin position="251"/>
        <end position="497"/>
    </location>
</feature>
<evidence type="ECO:0000313" key="11">
    <source>
        <dbReference type="EMBL" id="GKV22571.1"/>
    </source>
</evidence>
<dbReference type="PANTHER" id="PTHR22855:SF13">
    <property type="entry name" value="METHYLCROTONOYL-COA CARBOXYLASE BETA CHAIN, MITOCHONDRIAL"/>
    <property type="match status" value="1"/>
</dbReference>
<proteinExistence type="inferred from homology"/>
<dbReference type="InterPro" id="IPR011763">
    <property type="entry name" value="COA_CT_C"/>
</dbReference>
<evidence type="ECO:0000259" key="10">
    <source>
        <dbReference type="PROSITE" id="PS50989"/>
    </source>
</evidence>
<evidence type="ECO:0000256" key="3">
    <source>
        <dbReference type="ARBA" id="ARBA00022840"/>
    </source>
</evidence>
<dbReference type="PROSITE" id="PS50989">
    <property type="entry name" value="COA_CT_CTER"/>
    <property type="match status" value="1"/>
</dbReference>
<comment type="caution">
    <text evidence="11">The sequence shown here is derived from an EMBL/GenBank/DDBJ whole genome shotgun (WGS) entry which is preliminary data.</text>
</comment>
<feature type="domain" description="CoA carboxyltransferase N-terminal" evidence="9">
    <location>
        <begin position="60"/>
        <end position="214"/>
    </location>
</feature>
<dbReference type="GO" id="GO:0005524">
    <property type="term" value="F:ATP binding"/>
    <property type="evidence" value="ECO:0007669"/>
    <property type="project" value="UniProtKB-KW"/>
</dbReference>
<reference evidence="11 12" key="1">
    <citation type="journal article" date="2021" name="Commun. Biol.">
        <title>The genome of Shorea leprosula (Dipterocarpaceae) highlights the ecological relevance of drought in aseasonal tropical rainforests.</title>
        <authorList>
            <person name="Ng K.K.S."/>
            <person name="Kobayashi M.J."/>
            <person name="Fawcett J.A."/>
            <person name="Hatakeyama M."/>
            <person name="Paape T."/>
            <person name="Ng C.H."/>
            <person name="Ang C.C."/>
            <person name="Tnah L.H."/>
            <person name="Lee C.T."/>
            <person name="Nishiyama T."/>
            <person name="Sese J."/>
            <person name="O'Brien M.J."/>
            <person name="Copetti D."/>
            <person name="Mohd Noor M.I."/>
            <person name="Ong R.C."/>
            <person name="Putra M."/>
            <person name="Sireger I.Z."/>
            <person name="Indrioko S."/>
            <person name="Kosugi Y."/>
            <person name="Izuno A."/>
            <person name="Isagi Y."/>
            <person name="Lee S.L."/>
            <person name="Shimizu K.K."/>
        </authorList>
    </citation>
    <scope>NUCLEOTIDE SEQUENCE [LARGE SCALE GENOMIC DNA]</scope>
    <source>
        <strain evidence="11">214</strain>
    </source>
</reference>
<dbReference type="InterPro" id="IPR029045">
    <property type="entry name" value="ClpP/crotonase-like_dom_sf"/>
</dbReference>